<reference evidence="2" key="1">
    <citation type="journal article" date="2020" name="Nature">
        <title>Giant virus diversity and host interactions through global metagenomics.</title>
        <authorList>
            <person name="Schulz F."/>
            <person name="Roux S."/>
            <person name="Paez-Espino D."/>
            <person name="Jungbluth S."/>
            <person name="Walsh D.A."/>
            <person name="Denef V.J."/>
            <person name="McMahon K.D."/>
            <person name="Konstantinidis K.T."/>
            <person name="Eloe-Fadrosh E.A."/>
            <person name="Kyrpides N.C."/>
            <person name="Woyke T."/>
        </authorList>
    </citation>
    <scope>NUCLEOTIDE SEQUENCE</scope>
    <source>
        <strain evidence="2">GVMAG-S-3300013014-104</strain>
    </source>
</reference>
<accession>A0A6C0KPF4</accession>
<sequence>MTGKMKTIGTRAQVWHGTCKKTSGGLVKSDLMMNKHGRIVSKAKHATAKKEKRLLKYGFGTQKGKFGAVKMGSRKNMKRSKKMRGGSDGPITPANINDSYLLGIDGQGVTNYGNDSNSVQFAAGMAGGRRRKMRHMKGGYNLYQLNPADVSSTDITGFGASSNSNMMGNGIDGQGATNYGMDSNDVQFAAGMAGGRRRKRGGMKYMGRALSGGYSSMQMGSNLGTTAA</sequence>
<dbReference type="GO" id="GO:0051276">
    <property type="term" value="P:chromosome organization"/>
    <property type="evidence" value="ECO:0007669"/>
    <property type="project" value="InterPro"/>
</dbReference>
<name>A0A6C0KPF4_9ZZZZ</name>
<dbReference type="GO" id="GO:0003677">
    <property type="term" value="F:DNA binding"/>
    <property type="evidence" value="ECO:0007669"/>
    <property type="project" value="InterPro"/>
</dbReference>
<dbReference type="AlphaFoldDB" id="A0A6C0KPF4"/>
<proteinExistence type="predicted"/>
<dbReference type="InterPro" id="IPR043928">
    <property type="entry name" value="DNVP"/>
</dbReference>
<dbReference type="EMBL" id="MN740943">
    <property type="protein sequence ID" value="QHU19026.1"/>
    <property type="molecule type" value="Genomic_DNA"/>
</dbReference>
<feature type="compositionally biased region" description="Basic residues" evidence="1">
    <location>
        <begin position="72"/>
        <end position="84"/>
    </location>
</feature>
<dbReference type="Pfam" id="PF19060">
    <property type="entry name" value="DVNP"/>
    <property type="match status" value="1"/>
</dbReference>
<feature type="region of interest" description="Disordered" evidence="1">
    <location>
        <begin position="71"/>
        <end position="90"/>
    </location>
</feature>
<protein>
    <submittedName>
        <fullName evidence="2">Uncharacterized protein</fullName>
    </submittedName>
</protein>
<evidence type="ECO:0000313" key="2">
    <source>
        <dbReference type="EMBL" id="QHU19026.1"/>
    </source>
</evidence>
<organism evidence="2">
    <name type="scientific">viral metagenome</name>
    <dbReference type="NCBI Taxonomy" id="1070528"/>
    <lineage>
        <taxon>unclassified sequences</taxon>
        <taxon>metagenomes</taxon>
        <taxon>organismal metagenomes</taxon>
    </lineage>
</organism>
<evidence type="ECO:0000256" key="1">
    <source>
        <dbReference type="SAM" id="MobiDB-lite"/>
    </source>
</evidence>